<reference evidence="2" key="2">
    <citation type="journal article" date="2015" name="Data Brief">
        <title>Shoot transcriptome of the giant reed, Arundo donax.</title>
        <authorList>
            <person name="Barrero R.A."/>
            <person name="Guerrero F.D."/>
            <person name="Moolhuijzen P."/>
            <person name="Goolsby J.A."/>
            <person name="Tidwell J."/>
            <person name="Bellgard S.E."/>
            <person name="Bellgard M.I."/>
        </authorList>
    </citation>
    <scope>NUCLEOTIDE SEQUENCE</scope>
    <source>
        <tissue evidence="2">Shoot tissue taken approximately 20 cm above the soil surface</tissue>
    </source>
</reference>
<name>A0A0A9D3H0_ARUDO</name>
<reference evidence="2" key="1">
    <citation type="submission" date="2014-09" db="EMBL/GenBank/DDBJ databases">
        <authorList>
            <person name="Magalhaes I.L.F."/>
            <person name="Oliveira U."/>
            <person name="Santos F.R."/>
            <person name="Vidigal T.H.D.A."/>
            <person name="Brescovit A.D."/>
            <person name="Santos A.J."/>
        </authorList>
    </citation>
    <scope>NUCLEOTIDE SEQUENCE</scope>
    <source>
        <tissue evidence="2">Shoot tissue taken approximately 20 cm above the soil surface</tissue>
    </source>
</reference>
<feature type="region of interest" description="Disordered" evidence="1">
    <location>
        <begin position="1"/>
        <end position="20"/>
    </location>
</feature>
<evidence type="ECO:0000256" key="1">
    <source>
        <dbReference type="SAM" id="MobiDB-lite"/>
    </source>
</evidence>
<evidence type="ECO:0000313" key="2">
    <source>
        <dbReference type="EMBL" id="JAD78302.1"/>
    </source>
</evidence>
<accession>A0A0A9D3H0</accession>
<proteinExistence type="predicted"/>
<dbReference type="EMBL" id="GBRH01219593">
    <property type="protein sequence ID" value="JAD78302.1"/>
    <property type="molecule type" value="Transcribed_RNA"/>
</dbReference>
<dbReference type="AlphaFoldDB" id="A0A0A9D3H0"/>
<organism evidence="2">
    <name type="scientific">Arundo donax</name>
    <name type="common">Giant reed</name>
    <name type="synonym">Donax arundinaceus</name>
    <dbReference type="NCBI Taxonomy" id="35708"/>
    <lineage>
        <taxon>Eukaryota</taxon>
        <taxon>Viridiplantae</taxon>
        <taxon>Streptophyta</taxon>
        <taxon>Embryophyta</taxon>
        <taxon>Tracheophyta</taxon>
        <taxon>Spermatophyta</taxon>
        <taxon>Magnoliopsida</taxon>
        <taxon>Liliopsida</taxon>
        <taxon>Poales</taxon>
        <taxon>Poaceae</taxon>
        <taxon>PACMAD clade</taxon>
        <taxon>Arundinoideae</taxon>
        <taxon>Arundineae</taxon>
        <taxon>Arundo</taxon>
    </lineage>
</organism>
<protein>
    <submittedName>
        <fullName evidence="2">Uncharacterized protein</fullName>
    </submittedName>
</protein>
<sequence>MWIFAGNSSSITDIPSCSGP</sequence>